<dbReference type="Pfam" id="PF00248">
    <property type="entry name" value="Aldo_ket_red"/>
    <property type="match status" value="1"/>
</dbReference>
<dbReference type="AlphaFoldDB" id="X0YYM2"/>
<reference evidence="2" key="1">
    <citation type="journal article" date="2014" name="Front. Microbiol.">
        <title>High frequency of phylogenetically diverse reductive dehalogenase-homologous genes in deep subseafloor sedimentary metagenomes.</title>
        <authorList>
            <person name="Kawai M."/>
            <person name="Futagami T."/>
            <person name="Toyoda A."/>
            <person name="Takaki Y."/>
            <person name="Nishi S."/>
            <person name="Hori S."/>
            <person name="Arai W."/>
            <person name="Tsubouchi T."/>
            <person name="Morono Y."/>
            <person name="Uchiyama I."/>
            <person name="Ito T."/>
            <person name="Fujiyama A."/>
            <person name="Inagaki F."/>
            <person name="Takami H."/>
        </authorList>
    </citation>
    <scope>NUCLEOTIDE SEQUENCE</scope>
    <source>
        <strain evidence="2">Expedition CK06-06</strain>
    </source>
</reference>
<dbReference type="Gene3D" id="3.20.20.100">
    <property type="entry name" value="NADP-dependent oxidoreductase domain"/>
    <property type="match status" value="1"/>
</dbReference>
<comment type="caution">
    <text evidence="2">The sequence shown here is derived from an EMBL/GenBank/DDBJ whole genome shotgun (WGS) entry which is preliminary data.</text>
</comment>
<dbReference type="EMBL" id="BARS01041104">
    <property type="protein sequence ID" value="GAG41596.1"/>
    <property type="molecule type" value="Genomic_DNA"/>
</dbReference>
<evidence type="ECO:0000313" key="2">
    <source>
        <dbReference type="EMBL" id="GAG41596.1"/>
    </source>
</evidence>
<evidence type="ECO:0000259" key="1">
    <source>
        <dbReference type="Pfam" id="PF00248"/>
    </source>
</evidence>
<organism evidence="2">
    <name type="scientific">marine sediment metagenome</name>
    <dbReference type="NCBI Taxonomy" id="412755"/>
    <lineage>
        <taxon>unclassified sequences</taxon>
        <taxon>metagenomes</taxon>
        <taxon>ecological metagenomes</taxon>
    </lineage>
</organism>
<dbReference type="InterPro" id="IPR023210">
    <property type="entry name" value="NADP_OxRdtase_dom"/>
</dbReference>
<sequence>CLVTKDRGTTPDRWMKVLERRLKNGRQDYYDVFFMHGFGGDEYPAGCVTWPLEREWAKAAEGIRQSGKARFVGFSLCCNRIDRRTEVLNNAAKGGWVDVIMVAADLSLIRDNAKFNKALDACHKAGIGLICMKEMRGRANIGGVFPEFEARGLNPFTAVLTAMWTDERFVTIGSYMDNITKLKDNAAAARNYRPMTDAELTAVHRLLDGHAKGCCIGCDGSCRRSAGTATAFSDIARYLCYYEENGDRAGARR</sequence>
<dbReference type="InterPro" id="IPR036812">
    <property type="entry name" value="NAD(P)_OxRdtase_dom_sf"/>
</dbReference>
<feature type="non-terminal residue" evidence="2">
    <location>
        <position position="1"/>
    </location>
</feature>
<feature type="domain" description="NADP-dependent oxidoreductase" evidence="1">
    <location>
        <begin position="7"/>
        <end position="133"/>
    </location>
</feature>
<accession>X0YYM2</accession>
<name>X0YYM2_9ZZZZ</name>
<proteinExistence type="predicted"/>
<protein>
    <recommendedName>
        <fullName evidence="1">NADP-dependent oxidoreductase domain-containing protein</fullName>
    </recommendedName>
</protein>
<dbReference type="SUPFAM" id="SSF51430">
    <property type="entry name" value="NAD(P)-linked oxidoreductase"/>
    <property type="match status" value="1"/>
</dbReference>
<gene>
    <name evidence="2" type="ORF">S01H1_62566</name>
</gene>
<feature type="non-terminal residue" evidence="2">
    <location>
        <position position="253"/>
    </location>
</feature>